<feature type="domain" description="Schlafen AlbA-2" evidence="1">
    <location>
        <begin position="14"/>
        <end position="127"/>
    </location>
</feature>
<dbReference type="Proteomes" id="UP000192599">
    <property type="component" value="Unassembled WGS sequence"/>
</dbReference>
<gene>
    <name evidence="2" type="ORF">AS859_02955</name>
</gene>
<organism evidence="2 3">
    <name type="scientific">Aliarcobacter cryaerophilus</name>
    <dbReference type="NCBI Taxonomy" id="28198"/>
    <lineage>
        <taxon>Bacteria</taxon>
        <taxon>Pseudomonadati</taxon>
        <taxon>Campylobacterota</taxon>
        <taxon>Epsilonproteobacteria</taxon>
        <taxon>Campylobacterales</taxon>
        <taxon>Arcobacteraceae</taxon>
        <taxon>Aliarcobacter</taxon>
    </lineage>
</organism>
<dbReference type="InterPro" id="IPR038461">
    <property type="entry name" value="Schlafen_AlbA_2_dom_sf"/>
</dbReference>
<dbReference type="PANTHER" id="PTHR30595">
    <property type="entry name" value="GLPR-RELATED TRANSCRIPTIONAL REPRESSOR"/>
    <property type="match status" value="1"/>
</dbReference>
<dbReference type="PANTHER" id="PTHR30595:SF6">
    <property type="entry name" value="SCHLAFEN ALBA-2 DOMAIN-CONTAINING PROTEIN"/>
    <property type="match status" value="1"/>
</dbReference>
<dbReference type="Pfam" id="PF04326">
    <property type="entry name" value="SLFN_AlbA_2"/>
    <property type="match status" value="1"/>
</dbReference>
<dbReference type="InterPro" id="IPR007421">
    <property type="entry name" value="Schlafen_AlbA_2_dom"/>
</dbReference>
<evidence type="ECO:0000259" key="1">
    <source>
        <dbReference type="Pfam" id="PF04326"/>
    </source>
</evidence>
<proteinExistence type="predicted"/>
<dbReference type="EMBL" id="LNTC01000022">
    <property type="protein sequence ID" value="OQR41881.1"/>
    <property type="molecule type" value="Genomic_DNA"/>
</dbReference>
<protein>
    <recommendedName>
        <fullName evidence="1">Schlafen AlbA-2 domain-containing protein</fullName>
    </recommendedName>
</protein>
<comment type="caution">
    <text evidence="2">The sequence shown here is derived from an EMBL/GenBank/DDBJ whole genome shotgun (WGS) entry which is preliminary data.</text>
</comment>
<dbReference type="AlphaFoldDB" id="A0A1V9VCT3"/>
<accession>A0A1V9VCT3</accession>
<reference evidence="2 3" key="1">
    <citation type="submission" date="2017-04" db="EMBL/GenBank/DDBJ databases">
        <title>Accumulation and expression of multiple antibiotic resistance genes in Arcobacter cryaerophilus that thrives in sewage.</title>
        <authorList>
            <person name="Millar J.A."/>
            <person name="Raghavan R."/>
        </authorList>
    </citation>
    <scope>NUCLEOTIDE SEQUENCE [LARGE SCALE GENOMIC DNA]</scope>
    <source>
        <strain evidence="2 3">AZT-1</strain>
    </source>
</reference>
<evidence type="ECO:0000313" key="2">
    <source>
        <dbReference type="EMBL" id="OQR41881.1"/>
    </source>
</evidence>
<evidence type="ECO:0000313" key="3">
    <source>
        <dbReference type="Proteomes" id="UP000192599"/>
    </source>
</evidence>
<dbReference type="Gene3D" id="3.30.950.30">
    <property type="entry name" value="Schlafen, AAA domain"/>
    <property type="match status" value="1"/>
</dbReference>
<name>A0A1V9VCT3_9BACT</name>
<sequence>METLELIERISNGEDSFTQFKRESIPAKDLAKEFVSFLNAEGGILIFGVDDSGEIKGLSFDEIEKLGQLIGNSAEQNVKPPFHPIVENIAIGESKLVIVHIPKGVSKPYATSSGDYYIKSSSDKKKISQEELRRLFAESKRLYADEEIVHGSDISQINNLINLLNKRFLS</sequence>